<dbReference type="SUPFAM" id="SSF53098">
    <property type="entry name" value="Ribonuclease H-like"/>
    <property type="match status" value="1"/>
</dbReference>
<sequence length="124" mass="14333">MTVHRAHIRAVIAALRYKDWAAEGFSRLIIATDSDYLVEGITGLIREWLHWGWVSITGEPIRNRDLWECLLGEVEILEEKGISVQFWRIPKELNAKADRHAHHAAFMERHQQFTDLAGFNNVAT</sequence>
<dbReference type="InterPro" id="IPR036397">
    <property type="entry name" value="RNaseH_sf"/>
</dbReference>
<dbReference type="InterPro" id="IPR012337">
    <property type="entry name" value="RNaseH-like_sf"/>
</dbReference>
<evidence type="ECO:0000259" key="1">
    <source>
        <dbReference type="PROSITE" id="PS50879"/>
    </source>
</evidence>
<dbReference type="Pfam" id="PF00075">
    <property type="entry name" value="RNase_H"/>
    <property type="match status" value="1"/>
</dbReference>
<accession>A0AAI9TL44</accession>
<evidence type="ECO:0000313" key="3">
    <source>
        <dbReference type="Proteomes" id="UP001227192"/>
    </source>
</evidence>
<proteinExistence type="predicted"/>
<dbReference type="GO" id="GO:0003676">
    <property type="term" value="F:nucleic acid binding"/>
    <property type="evidence" value="ECO:0007669"/>
    <property type="project" value="InterPro"/>
</dbReference>
<dbReference type="EMBL" id="LACB01000095">
    <property type="protein sequence ID" value="KAJ9489096.1"/>
    <property type="molecule type" value="Genomic_DNA"/>
</dbReference>
<organism evidence="2 3">
    <name type="scientific">Penicillium thymicola</name>
    <dbReference type="NCBI Taxonomy" id="293382"/>
    <lineage>
        <taxon>Eukaryota</taxon>
        <taxon>Fungi</taxon>
        <taxon>Dikarya</taxon>
        <taxon>Ascomycota</taxon>
        <taxon>Pezizomycotina</taxon>
        <taxon>Eurotiomycetes</taxon>
        <taxon>Eurotiomycetidae</taxon>
        <taxon>Eurotiales</taxon>
        <taxon>Aspergillaceae</taxon>
        <taxon>Penicillium</taxon>
    </lineage>
</organism>
<gene>
    <name evidence="2" type="ORF">VN97_g4195</name>
</gene>
<dbReference type="AlphaFoldDB" id="A0AAI9TL44"/>
<keyword evidence="3" id="KW-1185">Reference proteome</keyword>
<dbReference type="Proteomes" id="UP001227192">
    <property type="component" value="Unassembled WGS sequence"/>
</dbReference>
<name>A0AAI9TL44_PENTH</name>
<comment type="caution">
    <text evidence="2">The sequence shown here is derived from an EMBL/GenBank/DDBJ whole genome shotgun (WGS) entry which is preliminary data.</text>
</comment>
<dbReference type="PROSITE" id="PS50879">
    <property type="entry name" value="RNASE_H_1"/>
    <property type="match status" value="1"/>
</dbReference>
<reference evidence="2" key="1">
    <citation type="submission" date="2015-06" db="EMBL/GenBank/DDBJ databases">
        <authorList>
            <person name="Nguyen H."/>
        </authorList>
    </citation>
    <scope>NUCLEOTIDE SEQUENCE</scope>
    <source>
        <strain evidence="2">DAOM 180753</strain>
    </source>
</reference>
<protein>
    <recommendedName>
        <fullName evidence="1">RNase H type-1 domain-containing protein</fullName>
    </recommendedName>
</protein>
<dbReference type="GO" id="GO:0004523">
    <property type="term" value="F:RNA-DNA hybrid ribonuclease activity"/>
    <property type="evidence" value="ECO:0007669"/>
    <property type="project" value="InterPro"/>
</dbReference>
<reference evidence="2" key="2">
    <citation type="journal article" date="2016" name="Fungal Biol.">
        <title>Ochratoxin A production by Penicillium thymicola.</title>
        <authorList>
            <person name="Nguyen H.D.T."/>
            <person name="McMullin D.R."/>
            <person name="Ponomareva E."/>
            <person name="Riley R."/>
            <person name="Pomraning K.R."/>
            <person name="Baker S.E."/>
            <person name="Seifert K.A."/>
        </authorList>
    </citation>
    <scope>NUCLEOTIDE SEQUENCE</scope>
    <source>
        <strain evidence="2">DAOM 180753</strain>
    </source>
</reference>
<feature type="domain" description="RNase H type-1" evidence="1">
    <location>
        <begin position="1"/>
        <end position="106"/>
    </location>
</feature>
<evidence type="ECO:0000313" key="2">
    <source>
        <dbReference type="EMBL" id="KAJ9489096.1"/>
    </source>
</evidence>
<dbReference type="InterPro" id="IPR002156">
    <property type="entry name" value="RNaseH_domain"/>
</dbReference>
<dbReference type="Gene3D" id="3.30.420.10">
    <property type="entry name" value="Ribonuclease H-like superfamily/Ribonuclease H"/>
    <property type="match status" value="1"/>
</dbReference>